<reference evidence="4" key="1">
    <citation type="submission" date="2023-07" db="EMBL/GenBank/DDBJ databases">
        <title>Christiangramia sp. SM2212., a novel bacterium of the family Flavobacteriaceae isolated from the sea sediment.</title>
        <authorList>
            <person name="Wang J."/>
            <person name="Zhang X."/>
        </authorList>
    </citation>
    <scope>NUCLEOTIDE SEQUENCE [LARGE SCALE GENOMIC DNA]</scope>
    <source>
        <strain evidence="4">SM2212</strain>
    </source>
</reference>
<protein>
    <submittedName>
        <fullName evidence="3">RHS repeat-associated core domain-containing protein</fullName>
    </submittedName>
</protein>
<dbReference type="InterPro" id="IPR022385">
    <property type="entry name" value="Rhs_assc_core"/>
</dbReference>
<dbReference type="InterPro" id="IPR028904">
    <property type="entry name" value="Tox-REase-5_dom"/>
</dbReference>
<dbReference type="EMBL" id="JAVJIU010000004">
    <property type="protein sequence ID" value="MDR5591662.1"/>
    <property type="molecule type" value="Genomic_DNA"/>
</dbReference>
<comment type="caution">
    <text evidence="3">The sequence shown here is derived from an EMBL/GenBank/DDBJ whole genome shotgun (WGS) entry which is preliminary data.</text>
</comment>
<dbReference type="Proteomes" id="UP001257234">
    <property type="component" value="Unassembled WGS sequence"/>
</dbReference>
<dbReference type="Gene3D" id="2.180.10.10">
    <property type="entry name" value="RHS repeat-associated core"/>
    <property type="match status" value="1"/>
</dbReference>
<keyword evidence="4" id="KW-1185">Reference proteome</keyword>
<sequence length="335" mass="37281">MLQPGRHGNSGEYRYGFQGQEKDDDLKGEGNSVNFSLRLYDPRLGKFLKSDPLEPVLPWNSPYSFAENDVVRSIDLEGAERKVVIHWVDGVYGDGSPKIVKTAVDIDRSVKYKGPNGQVFAKTEVFYAMRDGGFVQAEDMYEVINSTSPKPSANYDYSQDVIPGKITDDVAYAGFNPIKHYKNISRDLNAPDNYQTLEDLGGVEASMAITGFSTNFRGGAWVAESNKGWSIFSKKYQKQIAGTDGIAFKFNGVKFDGARGSTLLDAKGKYSFLLKKGWAQEGLLKQARRQLNAAKNIKGAKIEWHFAEKDAADVVKMLFRKEGVKGIDVYHTPIK</sequence>
<evidence type="ECO:0000313" key="3">
    <source>
        <dbReference type="EMBL" id="MDR5591662.1"/>
    </source>
</evidence>
<evidence type="ECO:0000256" key="1">
    <source>
        <dbReference type="SAM" id="MobiDB-lite"/>
    </source>
</evidence>
<organism evidence="3 4">
    <name type="scientific">Christiangramia sediminicola</name>
    <dbReference type="NCBI Taxonomy" id="3073267"/>
    <lineage>
        <taxon>Bacteria</taxon>
        <taxon>Pseudomonadati</taxon>
        <taxon>Bacteroidota</taxon>
        <taxon>Flavobacteriia</taxon>
        <taxon>Flavobacteriales</taxon>
        <taxon>Flavobacteriaceae</taxon>
        <taxon>Christiangramia</taxon>
    </lineage>
</organism>
<dbReference type="NCBIfam" id="TIGR03696">
    <property type="entry name" value="Rhs_assc_core"/>
    <property type="match status" value="1"/>
</dbReference>
<evidence type="ECO:0000313" key="4">
    <source>
        <dbReference type="Proteomes" id="UP001257234"/>
    </source>
</evidence>
<dbReference type="Pfam" id="PF15648">
    <property type="entry name" value="Tox-REase-5"/>
    <property type="match status" value="1"/>
</dbReference>
<evidence type="ECO:0000259" key="2">
    <source>
        <dbReference type="Pfam" id="PF15648"/>
    </source>
</evidence>
<name>A0ABU1EUG4_9FLAO</name>
<dbReference type="RefSeq" id="WP_309562520.1">
    <property type="nucleotide sequence ID" value="NZ_JAVJIU010000004.1"/>
</dbReference>
<accession>A0ABU1EUG4</accession>
<gene>
    <name evidence="3" type="ORF">RE431_13525</name>
</gene>
<feature type="domain" description="Tox-REase-5" evidence="2">
    <location>
        <begin position="235"/>
        <end position="308"/>
    </location>
</feature>
<feature type="region of interest" description="Disordered" evidence="1">
    <location>
        <begin position="1"/>
        <end position="28"/>
    </location>
</feature>
<proteinExistence type="predicted"/>